<keyword evidence="3" id="KW-1185">Reference proteome</keyword>
<dbReference type="Proteomes" id="UP000681722">
    <property type="component" value="Unassembled WGS sequence"/>
</dbReference>
<dbReference type="Proteomes" id="UP000663829">
    <property type="component" value="Unassembled WGS sequence"/>
</dbReference>
<dbReference type="EMBL" id="CAJNOQ010005972">
    <property type="protein sequence ID" value="CAF1118410.1"/>
    <property type="molecule type" value="Genomic_DNA"/>
</dbReference>
<name>A0A814QDG3_9BILA</name>
<proteinExistence type="predicted"/>
<evidence type="ECO:0000313" key="1">
    <source>
        <dbReference type="EMBL" id="CAF1118410.1"/>
    </source>
</evidence>
<reference evidence="1" key="1">
    <citation type="submission" date="2021-02" db="EMBL/GenBank/DDBJ databases">
        <authorList>
            <person name="Nowell W R."/>
        </authorList>
    </citation>
    <scope>NUCLEOTIDE SEQUENCE</scope>
</reference>
<sequence>MSKLIFEYIIDEDEGYCASAIIPGGKLFSEGNTLKELHTHSCLDAKYHVKHLHELDPHQHWIYKILKLN</sequence>
<accession>A0A814QDG3</accession>
<protein>
    <submittedName>
        <fullName evidence="1">Uncharacterized protein</fullName>
    </submittedName>
</protein>
<organism evidence="1 3">
    <name type="scientific">Didymodactylos carnosus</name>
    <dbReference type="NCBI Taxonomy" id="1234261"/>
    <lineage>
        <taxon>Eukaryota</taxon>
        <taxon>Metazoa</taxon>
        <taxon>Spiralia</taxon>
        <taxon>Gnathifera</taxon>
        <taxon>Rotifera</taxon>
        <taxon>Eurotatoria</taxon>
        <taxon>Bdelloidea</taxon>
        <taxon>Philodinida</taxon>
        <taxon>Philodinidae</taxon>
        <taxon>Didymodactylos</taxon>
    </lineage>
</organism>
<comment type="caution">
    <text evidence="1">The sequence shown here is derived from an EMBL/GenBank/DDBJ whole genome shotgun (WGS) entry which is preliminary data.</text>
</comment>
<evidence type="ECO:0000313" key="2">
    <source>
        <dbReference type="EMBL" id="CAF3882148.1"/>
    </source>
</evidence>
<dbReference type="EMBL" id="CAJOBC010005972">
    <property type="protein sequence ID" value="CAF3882148.1"/>
    <property type="molecule type" value="Genomic_DNA"/>
</dbReference>
<evidence type="ECO:0000313" key="3">
    <source>
        <dbReference type="Proteomes" id="UP000663829"/>
    </source>
</evidence>
<gene>
    <name evidence="1" type="ORF">GPM918_LOCUS19570</name>
    <name evidence="2" type="ORF">SRO942_LOCUS19567</name>
</gene>
<dbReference type="AlphaFoldDB" id="A0A814QDG3"/>